<keyword evidence="2" id="KW-0812">Transmembrane</keyword>
<comment type="caution">
    <text evidence="4">The sequence shown here is derived from an EMBL/GenBank/DDBJ whole genome shotgun (WGS) entry which is preliminary data.</text>
</comment>
<dbReference type="AlphaFoldDB" id="A0A1E5PS00"/>
<protein>
    <recommendedName>
        <fullName evidence="3">Pyrrolo-quinoline quinone repeat domain-containing protein</fullName>
    </recommendedName>
</protein>
<dbReference type="InterPro" id="IPR015943">
    <property type="entry name" value="WD40/YVTN_repeat-like_dom_sf"/>
</dbReference>
<feature type="transmembrane region" description="Helical" evidence="2">
    <location>
        <begin position="84"/>
        <end position="104"/>
    </location>
</feature>
<dbReference type="InterPro" id="IPR011047">
    <property type="entry name" value="Quinoprotein_ADH-like_sf"/>
</dbReference>
<feature type="region of interest" description="Disordered" evidence="1">
    <location>
        <begin position="110"/>
        <end position="155"/>
    </location>
</feature>
<gene>
    <name evidence="4" type="ORF">BGK67_14120</name>
</gene>
<evidence type="ECO:0000259" key="3">
    <source>
        <dbReference type="Pfam" id="PF13360"/>
    </source>
</evidence>
<evidence type="ECO:0000256" key="2">
    <source>
        <dbReference type="SAM" id="Phobius"/>
    </source>
</evidence>
<feature type="domain" description="Pyrrolo-quinoline quinone repeat" evidence="3">
    <location>
        <begin position="157"/>
        <end position="300"/>
    </location>
</feature>
<dbReference type="Pfam" id="PF13360">
    <property type="entry name" value="PQQ_2"/>
    <property type="match status" value="1"/>
</dbReference>
<feature type="compositionally biased region" description="Pro residues" evidence="1">
    <location>
        <begin position="1"/>
        <end position="14"/>
    </location>
</feature>
<dbReference type="PANTHER" id="PTHR34512">
    <property type="entry name" value="CELL SURFACE PROTEIN"/>
    <property type="match status" value="1"/>
</dbReference>
<accession>A0A1E5PS00</accession>
<proteinExistence type="predicted"/>
<feature type="compositionally biased region" description="Low complexity" evidence="1">
    <location>
        <begin position="25"/>
        <end position="49"/>
    </location>
</feature>
<dbReference type="PANTHER" id="PTHR34512:SF30">
    <property type="entry name" value="OUTER MEMBRANE PROTEIN ASSEMBLY FACTOR BAMB"/>
    <property type="match status" value="1"/>
</dbReference>
<sequence length="546" mass="57001">MTEPPQPPNQPPTPSGYGHLPGPPQSGYGQPPQGANPYAQQPPTVQQQPPTVPGYGYPPPPPGAPAMPAGAPGTPPPPKKKTTVLIAAAVAGVLVVGAGTYFAFFRGDDKDPKPPVAQQSAPPDAKPSGSPSADKGDGSGNGGSEADLNSGRKQGEDKVLWLKTAKIDGPGAGVKTDGQWVVGDTVVKTVDKAVTAYAVADGKEKWTLTLPAGICAVTRQTTADGKTVVMHRDGDSDSANCNQMRLIDLKAGKEGWSKEVPKEGAFDLFVDPSLAITGDTVTVSRLTRATAFKLSTGDKLFASPSEGCMPGAYPAGNGKMLGIATCHDADSTVEVQDADPVTGKSTWSYRLPKGWRVNRVFSLDPIVLDLGNRETKERSIVVLGPDGKQRATVTGEGKFSTRCGTNHDDSLQSCATTVVDSGTLYMPTTTDIGTANEIVAFDLGTGKAKWRVPAGDKRVIVPLRAENGQLIAYRKAEFGMGGEVLTIPAGGGTPTAVLRHPSGPASEVESTFFAPVVDYADGRFFISTVRLLAQGKDEKLLMVFGK</sequence>
<dbReference type="Gene3D" id="2.130.10.10">
    <property type="entry name" value="YVTN repeat-like/Quinoprotein amine dehydrogenase"/>
    <property type="match status" value="1"/>
</dbReference>
<keyword evidence="2" id="KW-0472">Membrane</keyword>
<dbReference type="Proteomes" id="UP000095705">
    <property type="component" value="Unassembled WGS sequence"/>
</dbReference>
<keyword evidence="2" id="KW-1133">Transmembrane helix</keyword>
<dbReference type="OrthoDB" id="3944519at2"/>
<dbReference type="SUPFAM" id="SSF50998">
    <property type="entry name" value="Quinoprotein alcohol dehydrogenase-like"/>
    <property type="match status" value="1"/>
</dbReference>
<reference evidence="4 5" key="1">
    <citation type="submission" date="2016-08" db="EMBL/GenBank/DDBJ databases">
        <title>The complete genome of Streptomyces subrutilus 10-1-1.</title>
        <authorList>
            <person name="Chen X."/>
        </authorList>
    </citation>
    <scope>NUCLEOTIDE SEQUENCE [LARGE SCALE GENOMIC DNA]</scope>
    <source>
        <strain evidence="4 5">10-1-1</strain>
    </source>
</reference>
<dbReference type="STRING" id="36818.BGK67_14120"/>
<organism evidence="4 5">
    <name type="scientific">Streptomyces subrutilus</name>
    <dbReference type="NCBI Taxonomy" id="36818"/>
    <lineage>
        <taxon>Bacteria</taxon>
        <taxon>Bacillati</taxon>
        <taxon>Actinomycetota</taxon>
        <taxon>Actinomycetes</taxon>
        <taxon>Kitasatosporales</taxon>
        <taxon>Streptomycetaceae</taxon>
        <taxon>Streptomyces</taxon>
    </lineage>
</organism>
<dbReference type="RefSeq" id="WP_069920597.1">
    <property type="nucleotide sequence ID" value="NZ_MEHK01000001.1"/>
</dbReference>
<dbReference type="InterPro" id="IPR002372">
    <property type="entry name" value="PQQ_rpt_dom"/>
</dbReference>
<name>A0A1E5PS00_9ACTN</name>
<evidence type="ECO:0000256" key="1">
    <source>
        <dbReference type="SAM" id="MobiDB-lite"/>
    </source>
</evidence>
<evidence type="ECO:0000313" key="4">
    <source>
        <dbReference type="EMBL" id="OEJ32321.1"/>
    </source>
</evidence>
<evidence type="ECO:0000313" key="5">
    <source>
        <dbReference type="Proteomes" id="UP000095705"/>
    </source>
</evidence>
<feature type="region of interest" description="Disordered" evidence="1">
    <location>
        <begin position="1"/>
        <end position="79"/>
    </location>
</feature>
<keyword evidence="5" id="KW-1185">Reference proteome</keyword>
<dbReference type="EMBL" id="MEHK01000001">
    <property type="protein sequence ID" value="OEJ32321.1"/>
    <property type="molecule type" value="Genomic_DNA"/>
</dbReference>
<feature type="compositionally biased region" description="Pro residues" evidence="1">
    <location>
        <begin position="50"/>
        <end position="65"/>
    </location>
</feature>